<feature type="region of interest" description="Disordered" evidence="1">
    <location>
        <begin position="251"/>
        <end position="339"/>
    </location>
</feature>
<name>A0AAW0CXH0_9AGAR</name>
<keyword evidence="3" id="KW-1185">Reference proteome</keyword>
<gene>
    <name evidence="2" type="ORF">VNI00_008031</name>
</gene>
<evidence type="ECO:0000313" key="3">
    <source>
        <dbReference type="Proteomes" id="UP001383192"/>
    </source>
</evidence>
<reference evidence="2 3" key="1">
    <citation type="submission" date="2024-01" db="EMBL/GenBank/DDBJ databases">
        <title>A draft genome for a cacao thread blight-causing isolate of Paramarasmius palmivorus.</title>
        <authorList>
            <person name="Baruah I.K."/>
            <person name="Bukari Y."/>
            <person name="Amoako-Attah I."/>
            <person name="Meinhardt L.W."/>
            <person name="Bailey B.A."/>
            <person name="Cohen S.P."/>
        </authorList>
    </citation>
    <scope>NUCLEOTIDE SEQUENCE [LARGE SCALE GENOMIC DNA]</scope>
    <source>
        <strain evidence="2 3">GH-12</strain>
    </source>
</reference>
<evidence type="ECO:0000313" key="2">
    <source>
        <dbReference type="EMBL" id="KAK7043865.1"/>
    </source>
</evidence>
<dbReference type="AlphaFoldDB" id="A0AAW0CXH0"/>
<organism evidence="2 3">
    <name type="scientific">Paramarasmius palmivorus</name>
    <dbReference type="NCBI Taxonomy" id="297713"/>
    <lineage>
        <taxon>Eukaryota</taxon>
        <taxon>Fungi</taxon>
        <taxon>Dikarya</taxon>
        <taxon>Basidiomycota</taxon>
        <taxon>Agaricomycotina</taxon>
        <taxon>Agaricomycetes</taxon>
        <taxon>Agaricomycetidae</taxon>
        <taxon>Agaricales</taxon>
        <taxon>Marasmiineae</taxon>
        <taxon>Marasmiaceae</taxon>
        <taxon>Paramarasmius</taxon>
    </lineage>
</organism>
<evidence type="ECO:0008006" key="4">
    <source>
        <dbReference type="Google" id="ProtNLM"/>
    </source>
</evidence>
<dbReference type="EMBL" id="JAYKXP010000027">
    <property type="protein sequence ID" value="KAK7043865.1"/>
    <property type="molecule type" value="Genomic_DNA"/>
</dbReference>
<accession>A0AAW0CXH0</accession>
<protein>
    <recommendedName>
        <fullName evidence="4">BZIP domain-containing protein</fullName>
    </recommendedName>
</protein>
<feature type="compositionally biased region" description="Low complexity" evidence="1">
    <location>
        <begin position="276"/>
        <end position="304"/>
    </location>
</feature>
<dbReference type="Proteomes" id="UP001383192">
    <property type="component" value="Unassembled WGS sequence"/>
</dbReference>
<feature type="compositionally biased region" description="Polar residues" evidence="1">
    <location>
        <begin position="253"/>
        <end position="270"/>
    </location>
</feature>
<feature type="region of interest" description="Disordered" evidence="1">
    <location>
        <begin position="92"/>
        <end position="120"/>
    </location>
</feature>
<sequence>MELASVTPPLLPPQSHNNNTLKRPLANSENDPQLTIKRAKAAERQRRKRERDRNAGLNMANVNQQQPEGEQDLYHQQFQGQPFHPQMAMTIPQQPTTSRRRAADPNDLSPEEAARRDRVRAAARERQRKHRALLKERKMRELGMDMGNEVNSGTSSDPEISFDPAYQELLQHGETPSTLSYPPPLPPPFPETALPPNANPGQIFATTLLLSFSCAPLLKQHLLNNLRMTELELASLEPLIAEAFETWNRKRQQQQQYDSNQAFTPNQPTGVFTPDSASTPSSSATSTPGESISGTGTSASSGGSNDFRARFRRPVVAPSPFQAQSPSSDTIDPSLAQEG</sequence>
<feature type="compositionally biased region" description="Low complexity" evidence="1">
    <location>
        <begin position="318"/>
        <end position="328"/>
    </location>
</feature>
<feature type="compositionally biased region" description="Polar residues" evidence="1">
    <location>
        <begin position="14"/>
        <end position="33"/>
    </location>
</feature>
<evidence type="ECO:0000256" key="1">
    <source>
        <dbReference type="SAM" id="MobiDB-lite"/>
    </source>
</evidence>
<comment type="caution">
    <text evidence="2">The sequence shown here is derived from an EMBL/GenBank/DDBJ whole genome shotgun (WGS) entry which is preliminary data.</text>
</comment>
<proteinExistence type="predicted"/>
<feature type="region of interest" description="Disordered" evidence="1">
    <location>
        <begin position="1"/>
        <end position="70"/>
    </location>
</feature>